<accession>A6ZP59</accession>
<organism evidence="7 8">
    <name type="scientific">Saccharomyces cerevisiae (strain YJM789)</name>
    <name type="common">Baker's yeast</name>
    <dbReference type="NCBI Taxonomy" id="307796"/>
    <lineage>
        <taxon>Eukaryota</taxon>
        <taxon>Fungi</taxon>
        <taxon>Dikarya</taxon>
        <taxon>Ascomycota</taxon>
        <taxon>Saccharomycotina</taxon>
        <taxon>Saccharomycetes</taxon>
        <taxon>Saccharomycetales</taxon>
        <taxon>Saccharomycetaceae</taxon>
        <taxon>Saccharomyces</taxon>
    </lineage>
</organism>
<gene>
    <name evidence="7" type="primary">RUD3</name>
    <name evidence="7" type="ORF">SCY_5274</name>
</gene>
<comment type="caution">
    <text evidence="7">The sequence shown here is derived from an EMBL/GenBank/DDBJ whole genome shotgun (WGS) entry which is preliminary data.</text>
</comment>
<evidence type="ECO:0000256" key="1">
    <source>
        <dbReference type="ARBA" id="ARBA00004555"/>
    </source>
</evidence>
<evidence type="ECO:0000256" key="2">
    <source>
        <dbReference type="ARBA" id="ARBA00023034"/>
    </source>
</evidence>
<feature type="compositionally biased region" description="Basic and acidic residues" evidence="5">
    <location>
        <begin position="61"/>
        <end position="72"/>
    </location>
</feature>
<evidence type="ECO:0000313" key="8">
    <source>
        <dbReference type="Proteomes" id="UP000007060"/>
    </source>
</evidence>
<protein>
    <submittedName>
        <fullName evidence="7">Golgi matrix protein involved in the structural organization of the cis-Golgi</fullName>
    </submittedName>
</protein>
<dbReference type="GO" id="GO:0005794">
    <property type="term" value="C:Golgi apparatus"/>
    <property type="evidence" value="ECO:0007669"/>
    <property type="project" value="UniProtKB-SubCell"/>
</dbReference>
<comment type="subcellular location">
    <subcellularLocation>
        <location evidence="1">Golgi apparatus</location>
    </subcellularLocation>
</comment>
<evidence type="ECO:0000256" key="5">
    <source>
        <dbReference type="SAM" id="MobiDB-lite"/>
    </source>
</evidence>
<sequence length="484" mass="56068">MGKNKKKTGKKAKSHPHVEDVDETVNKPEEIINSVNVTVPPKMSTDPEADGIVASPDDEGKDLSEGVDKQKVNDGLTVDTINPLEDKKAGDEMKELREETERLKLELSYKKDQETPNEDFKNELANVIKERDEFKTQYDTLLSKISSMKSIFNKMKEAQKQLEEVQEQLTEYESQNLKLKKKLEATKTENSELQSTIVTLNTELENLEKEQESTEEVFLEYESRIEALEDEKHDIIEKHSKELNTYRKEKDQLNLQVQELMIILENNKQDISDLRTERDELRQALESHEKEKAVLKNSLNDLELKIEEVDDKREEEARERDQEVKALRSQLDTEIETHNNDTEALESMKKQLEAMKEDASMKEKYEEESKQHILQIGKLRHEAIILNEHLTKALAMLKKSSDSESVDKELISNLLISFVSIPRADPRKFEVLELLSNFLNWDEDKKQQAGLISNNESKNSSAVSRTESFVSLWTNYLEKESEKD</sequence>
<dbReference type="GO" id="GO:0031267">
    <property type="term" value="F:small GTPase binding"/>
    <property type="evidence" value="ECO:0007669"/>
    <property type="project" value="TreeGrafter"/>
</dbReference>
<reference evidence="7 8" key="1">
    <citation type="journal article" date="2007" name="Proc. Natl. Acad. Sci. U.S.A.">
        <title>Genome sequencing and comparative analysis of Saccharomyces cerevisiae strain YJM789.</title>
        <authorList>
            <person name="Wei W."/>
            <person name="McCusker J.H."/>
            <person name="Hyman R.W."/>
            <person name="Jones T."/>
            <person name="Ning Y."/>
            <person name="Cao Z."/>
            <person name="Gu Z."/>
            <person name="Bruno D."/>
            <person name="Miranda M."/>
            <person name="Nguyen M."/>
            <person name="Wilhelmy J."/>
            <person name="Komp C."/>
            <person name="Tamse R."/>
            <person name="Wang X."/>
            <person name="Jia P."/>
            <person name="Luedi P."/>
            <person name="Oefner P.J."/>
            <person name="David L."/>
            <person name="Dietrich F.S."/>
            <person name="Li Y."/>
            <person name="Davis R.W."/>
            <person name="Steinmetz L.M."/>
        </authorList>
    </citation>
    <scope>NUCLEOTIDE SEQUENCE [LARGE SCALE GENOMIC DNA]</scope>
    <source>
        <strain evidence="7 8">YJM789</strain>
    </source>
</reference>
<dbReference type="PANTHER" id="PTHR18921:SF2">
    <property type="entry name" value="THYROID RECEPTOR-INTERACTING PROTEIN 11"/>
    <property type="match status" value="1"/>
</dbReference>
<dbReference type="PANTHER" id="PTHR18921">
    <property type="entry name" value="MYOSIN HEAVY CHAIN - RELATED"/>
    <property type="match status" value="1"/>
</dbReference>
<name>A6ZP59_YEAS7</name>
<feature type="coiled-coil region" evidence="4">
    <location>
        <begin position="86"/>
        <end position="382"/>
    </location>
</feature>
<evidence type="ECO:0000313" key="7">
    <source>
        <dbReference type="EMBL" id="EDN63549.1"/>
    </source>
</evidence>
<dbReference type="AlphaFoldDB" id="A6ZP59"/>
<feature type="compositionally biased region" description="Basic and acidic residues" evidence="5">
    <location>
        <begin position="16"/>
        <end position="30"/>
    </location>
</feature>
<dbReference type="PROSITE" id="PS50913">
    <property type="entry name" value="GRIP"/>
    <property type="match status" value="1"/>
</dbReference>
<feature type="compositionally biased region" description="Basic residues" evidence="5">
    <location>
        <begin position="1"/>
        <end position="15"/>
    </location>
</feature>
<evidence type="ECO:0000256" key="3">
    <source>
        <dbReference type="ARBA" id="ARBA00023054"/>
    </source>
</evidence>
<dbReference type="InterPro" id="IPR019459">
    <property type="entry name" value="GRAB"/>
</dbReference>
<keyword evidence="3 4" id="KW-0175">Coiled coil</keyword>
<keyword evidence="2" id="KW-0333">Golgi apparatus</keyword>
<dbReference type="GO" id="GO:0006888">
    <property type="term" value="P:endoplasmic reticulum to Golgi vesicle-mediated transport"/>
    <property type="evidence" value="ECO:0007669"/>
    <property type="project" value="TreeGrafter"/>
</dbReference>
<evidence type="ECO:0000259" key="6">
    <source>
        <dbReference type="PROSITE" id="PS50913"/>
    </source>
</evidence>
<dbReference type="Pfam" id="PF10375">
    <property type="entry name" value="GRAB"/>
    <property type="match status" value="1"/>
</dbReference>
<dbReference type="GO" id="GO:0007030">
    <property type="term" value="P:Golgi organization"/>
    <property type="evidence" value="ECO:0007669"/>
    <property type="project" value="TreeGrafter"/>
</dbReference>
<feature type="region of interest" description="Disordered" evidence="5">
    <location>
        <begin position="1"/>
        <end position="76"/>
    </location>
</feature>
<feature type="domain" description="GRIP" evidence="6">
    <location>
        <begin position="401"/>
        <end position="452"/>
    </location>
</feature>
<evidence type="ECO:0000256" key="4">
    <source>
        <dbReference type="SAM" id="Coils"/>
    </source>
</evidence>
<dbReference type="OrthoDB" id="425925at2759"/>
<dbReference type="Proteomes" id="UP000007060">
    <property type="component" value="Unassembled WGS sequence"/>
</dbReference>
<dbReference type="HOGENOM" id="CLU_020680_3_1_1"/>
<dbReference type="EMBL" id="AAFW02000032">
    <property type="protein sequence ID" value="EDN63549.1"/>
    <property type="molecule type" value="Genomic_DNA"/>
</dbReference>
<proteinExistence type="predicted"/>
<dbReference type="InterPro" id="IPR000237">
    <property type="entry name" value="GRIP_dom"/>
</dbReference>